<gene>
    <name evidence="1" type="ORF">SAE01_07400</name>
</gene>
<dbReference type="InterPro" id="IPR008969">
    <property type="entry name" value="CarboxyPept-like_regulatory"/>
</dbReference>
<accession>A0A512B8F9</accession>
<reference evidence="1 2" key="1">
    <citation type="submission" date="2019-07" db="EMBL/GenBank/DDBJ databases">
        <title>Whole genome shotgun sequence of Segetibacter aerophilus NBRC 106135.</title>
        <authorList>
            <person name="Hosoyama A."/>
            <person name="Uohara A."/>
            <person name="Ohji S."/>
            <person name="Ichikawa N."/>
        </authorList>
    </citation>
    <scope>NUCLEOTIDE SEQUENCE [LARGE SCALE GENOMIC DNA]</scope>
    <source>
        <strain evidence="1 2">NBRC 106135</strain>
    </source>
</reference>
<dbReference type="Gene3D" id="2.60.40.1120">
    <property type="entry name" value="Carboxypeptidase-like, regulatory domain"/>
    <property type="match status" value="1"/>
</dbReference>
<dbReference type="OrthoDB" id="1112758at2"/>
<dbReference type="RefSeq" id="WP_147202322.1">
    <property type="nucleotide sequence ID" value="NZ_BJYT01000002.1"/>
</dbReference>
<dbReference type="Pfam" id="PF13715">
    <property type="entry name" value="CarbopepD_reg_2"/>
    <property type="match status" value="1"/>
</dbReference>
<keyword evidence="2" id="KW-1185">Reference proteome</keyword>
<proteinExistence type="predicted"/>
<organism evidence="1 2">
    <name type="scientific">Segetibacter aerophilus</name>
    <dbReference type="NCBI Taxonomy" id="670293"/>
    <lineage>
        <taxon>Bacteria</taxon>
        <taxon>Pseudomonadati</taxon>
        <taxon>Bacteroidota</taxon>
        <taxon>Chitinophagia</taxon>
        <taxon>Chitinophagales</taxon>
        <taxon>Chitinophagaceae</taxon>
        <taxon>Segetibacter</taxon>
    </lineage>
</organism>
<protein>
    <recommendedName>
        <fullName evidence="3">TonB C-terminal domain-containing protein</fullName>
    </recommendedName>
</protein>
<evidence type="ECO:0000313" key="2">
    <source>
        <dbReference type="Proteomes" id="UP000321513"/>
    </source>
</evidence>
<dbReference type="EMBL" id="BJYT01000002">
    <property type="protein sequence ID" value="GEO08244.1"/>
    <property type="molecule type" value="Genomic_DNA"/>
</dbReference>
<dbReference type="AlphaFoldDB" id="A0A512B8F9"/>
<name>A0A512B8F9_9BACT</name>
<evidence type="ECO:0008006" key="3">
    <source>
        <dbReference type="Google" id="ProtNLM"/>
    </source>
</evidence>
<sequence>MADTPSYNHAEIQRYLQQKMSRQEMHEFEKALMNDPFLADALEGFSASDPTLAREHLAEIEQRLTASHEEAKVVPLPSSTTEWWKIAAIILVIISAGAITYSVVNNSSVSENEEQVAASTPSTLPFEKDSLRPADHSLASAAPLNKKELLANKKNGSPIIHSDGEELLDRRETKIDAGKAEETNQAIASLAPTANQNAAAPEMMKLQRGLAQNEFKGTVVDKAGEPLPFAAIKSNNGNAATVSDGNGNFSLKASDSVLDVNVISPGYAPKIAKLRSNKPDNKIALRDEELSLSEMVVSDQLKKKKNVVASVQVDTSVAAEPIGGWKNFKQYLNQQIDSLKATEQHEGFDEDIVLEFSIDTKGQPVNIKASPGTDKAISEKAAQILRNGPRWNNKKNDKKVKVIIAF</sequence>
<dbReference type="Proteomes" id="UP000321513">
    <property type="component" value="Unassembled WGS sequence"/>
</dbReference>
<comment type="caution">
    <text evidence="1">The sequence shown here is derived from an EMBL/GenBank/DDBJ whole genome shotgun (WGS) entry which is preliminary data.</text>
</comment>
<evidence type="ECO:0000313" key="1">
    <source>
        <dbReference type="EMBL" id="GEO08244.1"/>
    </source>
</evidence>
<dbReference type="SUPFAM" id="SSF49464">
    <property type="entry name" value="Carboxypeptidase regulatory domain-like"/>
    <property type="match status" value="1"/>
</dbReference>